<keyword evidence="2" id="KW-1185">Reference proteome</keyword>
<organism evidence="1 2">
    <name type="scientific">Melastoma candidum</name>
    <dbReference type="NCBI Taxonomy" id="119954"/>
    <lineage>
        <taxon>Eukaryota</taxon>
        <taxon>Viridiplantae</taxon>
        <taxon>Streptophyta</taxon>
        <taxon>Embryophyta</taxon>
        <taxon>Tracheophyta</taxon>
        <taxon>Spermatophyta</taxon>
        <taxon>Magnoliopsida</taxon>
        <taxon>eudicotyledons</taxon>
        <taxon>Gunneridae</taxon>
        <taxon>Pentapetalae</taxon>
        <taxon>rosids</taxon>
        <taxon>malvids</taxon>
        <taxon>Myrtales</taxon>
        <taxon>Melastomataceae</taxon>
        <taxon>Melastomatoideae</taxon>
        <taxon>Melastomateae</taxon>
        <taxon>Melastoma</taxon>
    </lineage>
</organism>
<accession>A0ACB9RKU6</accession>
<dbReference type="EMBL" id="CM042882">
    <property type="protein sequence ID" value="KAI4379603.1"/>
    <property type="molecule type" value="Genomic_DNA"/>
</dbReference>
<evidence type="ECO:0000313" key="1">
    <source>
        <dbReference type="EMBL" id="KAI4379603.1"/>
    </source>
</evidence>
<sequence length="209" mass="22118">MGGEEAKGGSFEKVEVMGTIVDGDRSGGDLGLSVQPRTTCDGPTMLPSCGPNANVVAPSQLTIFFNGSVCVFDAVPAEKVREIVLLAAAKPGEIKNSGGYCQSPVLTRSLSMQSTATPLASPQPKLYPVQNNPLCKLQADLPIARRHSLRRFLEKRRDRLVNKTPYASHPTSKSGEEKEAITSGTASPDSGCVENPPVPLDEATTVQLV</sequence>
<reference evidence="2" key="1">
    <citation type="journal article" date="2023" name="Front. Plant Sci.">
        <title>Chromosomal-level genome assembly of Melastoma candidum provides insights into trichome evolution.</title>
        <authorList>
            <person name="Zhong Y."/>
            <person name="Wu W."/>
            <person name="Sun C."/>
            <person name="Zou P."/>
            <person name="Liu Y."/>
            <person name="Dai S."/>
            <person name="Zhou R."/>
        </authorList>
    </citation>
    <scope>NUCLEOTIDE SEQUENCE [LARGE SCALE GENOMIC DNA]</scope>
</reference>
<gene>
    <name evidence="1" type="ORF">MLD38_005881</name>
</gene>
<name>A0ACB9RKU6_9MYRT</name>
<protein>
    <submittedName>
        <fullName evidence="1">Uncharacterized protein</fullName>
    </submittedName>
</protein>
<evidence type="ECO:0000313" key="2">
    <source>
        <dbReference type="Proteomes" id="UP001057402"/>
    </source>
</evidence>
<proteinExistence type="predicted"/>
<comment type="caution">
    <text evidence="1">The sequence shown here is derived from an EMBL/GenBank/DDBJ whole genome shotgun (WGS) entry which is preliminary data.</text>
</comment>
<dbReference type="Proteomes" id="UP001057402">
    <property type="component" value="Chromosome 3"/>
</dbReference>